<keyword evidence="2" id="KW-0472">Membrane</keyword>
<keyword evidence="1" id="KW-0175">Coiled coil</keyword>
<feature type="transmembrane region" description="Helical" evidence="2">
    <location>
        <begin position="118"/>
        <end position="138"/>
    </location>
</feature>
<dbReference type="AlphaFoldDB" id="A0A7X0I9F3"/>
<keyword evidence="4" id="KW-1185">Reference proteome</keyword>
<keyword evidence="2" id="KW-0812">Transmembrane</keyword>
<gene>
    <name evidence="3" type="ORF">BJ992_000487</name>
</gene>
<dbReference type="RefSeq" id="WP_184978323.1">
    <property type="nucleotide sequence ID" value="NZ_BAAALO010000060.1"/>
</dbReference>
<protein>
    <submittedName>
        <fullName evidence="3">Uncharacterized membrane-anchored protein YhcB (DUF1043 family)</fullName>
    </submittedName>
</protein>
<evidence type="ECO:0000256" key="1">
    <source>
        <dbReference type="SAM" id="Coils"/>
    </source>
</evidence>
<dbReference type="InterPro" id="IPR025519">
    <property type="entry name" value="DUF4407"/>
</dbReference>
<name>A0A7X0I9F3_9ACTN</name>
<evidence type="ECO:0000313" key="3">
    <source>
        <dbReference type="EMBL" id="MBB6471056.1"/>
    </source>
</evidence>
<reference evidence="3 4" key="1">
    <citation type="submission" date="2020-08" db="EMBL/GenBank/DDBJ databases">
        <title>Sequencing the genomes of 1000 actinobacteria strains.</title>
        <authorList>
            <person name="Klenk H.-P."/>
        </authorList>
    </citation>
    <scope>NUCLEOTIDE SEQUENCE [LARGE SCALE GENOMIC DNA]</scope>
    <source>
        <strain evidence="3 4">DSM 44936</strain>
    </source>
</reference>
<keyword evidence="2" id="KW-1133">Transmembrane helix</keyword>
<evidence type="ECO:0000313" key="4">
    <source>
        <dbReference type="Proteomes" id="UP000555564"/>
    </source>
</evidence>
<accession>A0A7X0I9F3</accession>
<dbReference type="EMBL" id="JACHIU010000001">
    <property type="protein sequence ID" value="MBB6471056.1"/>
    <property type="molecule type" value="Genomic_DNA"/>
</dbReference>
<proteinExistence type="predicted"/>
<organism evidence="3 4">
    <name type="scientific">Sphaerisporangium rubeum</name>
    <dbReference type="NCBI Taxonomy" id="321317"/>
    <lineage>
        <taxon>Bacteria</taxon>
        <taxon>Bacillati</taxon>
        <taxon>Actinomycetota</taxon>
        <taxon>Actinomycetes</taxon>
        <taxon>Streptosporangiales</taxon>
        <taxon>Streptosporangiaceae</taxon>
        <taxon>Sphaerisporangium</taxon>
    </lineage>
</organism>
<feature type="transmembrane region" description="Helical" evidence="2">
    <location>
        <begin position="50"/>
        <end position="72"/>
    </location>
</feature>
<feature type="transmembrane region" description="Helical" evidence="2">
    <location>
        <begin position="78"/>
        <end position="97"/>
    </location>
</feature>
<feature type="coiled-coil region" evidence="1">
    <location>
        <begin position="199"/>
        <end position="226"/>
    </location>
</feature>
<sequence>MVDVLHRPTLIDAPVLRERAVRPYPGAVLRRLTGVDEEILASVPQERARYTSLGGIVLSTAVIASVSMSGALTLMAEMPYLVVLSAALLWGLSVANIDRFLITSMQGDSEGWSRWSTFVLRLMLAVVVGLFIAEPLTLKIFQDRLDQQIKLEQAQEISQAESRYKQCNPGTGIAPPSGLDCSGWILDGGEQAAAVGTTISQMQDSLEQKNRRLDQWKADLEKLSNRTASECFGVLIEGRTTGRAGVGPECKARRAELARFDRAHDIAGLEREVSALEKQINDMDAKRGAAEATRAGTISQKIAEKIKEKEAAFGEIGILERWEALGTVAAQSGMVNFAHWLLRIIFVLLDCMPIISKVLNGRTQYDRLVAGKLRSGASRYQARLKWEDRETTGTYENRLHEVDLRLKRERREMDLDQRINAVSRDEEIDRLAKEFMAGSAGTR</sequence>
<dbReference type="Proteomes" id="UP000555564">
    <property type="component" value="Unassembled WGS sequence"/>
</dbReference>
<dbReference type="Pfam" id="PF14362">
    <property type="entry name" value="DUF4407"/>
    <property type="match status" value="1"/>
</dbReference>
<comment type="caution">
    <text evidence="3">The sequence shown here is derived from an EMBL/GenBank/DDBJ whole genome shotgun (WGS) entry which is preliminary data.</text>
</comment>
<feature type="coiled-coil region" evidence="1">
    <location>
        <begin position="266"/>
        <end position="293"/>
    </location>
</feature>
<evidence type="ECO:0000256" key="2">
    <source>
        <dbReference type="SAM" id="Phobius"/>
    </source>
</evidence>